<dbReference type="Proteomes" id="UP001501867">
    <property type="component" value="Unassembled WGS sequence"/>
</dbReference>
<feature type="domain" description="HD" evidence="1">
    <location>
        <begin position="42"/>
        <end position="143"/>
    </location>
</feature>
<organism evidence="2 3">
    <name type="scientific">Streptomyces polychromogenes</name>
    <dbReference type="NCBI Taxonomy" id="67342"/>
    <lineage>
        <taxon>Bacteria</taxon>
        <taxon>Bacillati</taxon>
        <taxon>Actinomycetota</taxon>
        <taxon>Actinomycetes</taxon>
        <taxon>Kitasatosporales</taxon>
        <taxon>Streptomycetaceae</taxon>
        <taxon>Streptomyces</taxon>
    </lineage>
</organism>
<dbReference type="Pfam" id="PF01966">
    <property type="entry name" value="HD"/>
    <property type="match status" value="1"/>
</dbReference>
<reference evidence="2 3" key="1">
    <citation type="journal article" date="2019" name="Int. J. Syst. Evol. Microbiol.">
        <title>The Global Catalogue of Microorganisms (GCM) 10K type strain sequencing project: providing services to taxonomists for standard genome sequencing and annotation.</title>
        <authorList>
            <consortium name="The Broad Institute Genomics Platform"/>
            <consortium name="The Broad Institute Genome Sequencing Center for Infectious Disease"/>
            <person name="Wu L."/>
            <person name="Ma J."/>
        </authorList>
    </citation>
    <scope>NUCLEOTIDE SEQUENCE [LARGE SCALE GENOMIC DNA]</scope>
    <source>
        <strain evidence="2 3">JCM 4505</strain>
    </source>
</reference>
<evidence type="ECO:0000259" key="1">
    <source>
        <dbReference type="Pfam" id="PF01966"/>
    </source>
</evidence>
<evidence type="ECO:0000313" key="3">
    <source>
        <dbReference type="Proteomes" id="UP001501867"/>
    </source>
</evidence>
<dbReference type="SUPFAM" id="SSF109604">
    <property type="entry name" value="HD-domain/PDEase-like"/>
    <property type="match status" value="1"/>
</dbReference>
<dbReference type="CDD" id="cd00077">
    <property type="entry name" value="HDc"/>
    <property type="match status" value="1"/>
</dbReference>
<dbReference type="InterPro" id="IPR006674">
    <property type="entry name" value="HD_domain"/>
</dbReference>
<accession>A0ABN0W4J2</accession>
<protein>
    <submittedName>
        <fullName evidence="2">HD domain-containing protein</fullName>
    </submittedName>
</protein>
<dbReference type="Gene3D" id="1.10.3210.10">
    <property type="entry name" value="Hypothetical protein af1432"/>
    <property type="match status" value="1"/>
</dbReference>
<keyword evidence="3" id="KW-1185">Reference proteome</keyword>
<sequence length="201" mass="21646">MTSIRSDVLSRALDAPAEPSLRPLPPEVAELLRSLAASPRLAAHLRAVHDVAVELADWVGDRYPDLAVDRDAVLFGAATHDVGKTVHPEELSGPGSAHEAAGRDLLLEHGFTSDRARFAATHASWDGPDVTIEDLLVSTADKVWKDKRVPDLEDRLVQALAAATGRAPWEEYLALDDVLTRLGADAAHRLAFQAAFPVGCR</sequence>
<gene>
    <name evidence="2" type="ORF">GCM10010302_74850</name>
</gene>
<name>A0ABN0W4J2_9ACTN</name>
<proteinExistence type="predicted"/>
<dbReference type="InterPro" id="IPR003607">
    <property type="entry name" value="HD/PDEase_dom"/>
</dbReference>
<dbReference type="RefSeq" id="WP_344170024.1">
    <property type="nucleotide sequence ID" value="NZ_BAAABV010000036.1"/>
</dbReference>
<dbReference type="EMBL" id="BAAABV010000036">
    <property type="protein sequence ID" value="GAA0324751.1"/>
    <property type="molecule type" value="Genomic_DNA"/>
</dbReference>
<comment type="caution">
    <text evidence="2">The sequence shown here is derived from an EMBL/GenBank/DDBJ whole genome shotgun (WGS) entry which is preliminary data.</text>
</comment>
<evidence type="ECO:0000313" key="2">
    <source>
        <dbReference type="EMBL" id="GAA0324751.1"/>
    </source>
</evidence>